<accession>A0ABN7UIS2</accession>
<dbReference type="EMBL" id="CAJVQB010002942">
    <property type="protein sequence ID" value="CAG8592497.1"/>
    <property type="molecule type" value="Genomic_DNA"/>
</dbReference>
<organism evidence="2 3">
    <name type="scientific">Gigaspora margarita</name>
    <dbReference type="NCBI Taxonomy" id="4874"/>
    <lineage>
        <taxon>Eukaryota</taxon>
        <taxon>Fungi</taxon>
        <taxon>Fungi incertae sedis</taxon>
        <taxon>Mucoromycota</taxon>
        <taxon>Glomeromycotina</taxon>
        <taxon>Glomeromycetes</taxon>
        <taxon>Diversisporales</taxon>
        <taxon>Gigasporaceae</taxon>
        <taxon>Gigaspora</taxon>
    </lineage>
</organism>
<evidence type="ECO:0000256" key="1">
    <source>
        <dbReference type="SAM" id="MobiDB-lite"/>
    </source>
</evidence>
<name>A0ABN7UIS2_GIGMA</name>
<reference evidence="2 3" key="1">
    <citation type="submission" date="2021-06" db="EMBL/GenBank/DDBJ databases">
        <authorList>
            <person name="Kallberg Y."/>
            <person name="Tangrot J."/>
            <person name="Rosling A."/>
        </authorList>
    </citation>
    <scope>NUCLEOTIDE SEQUENCE [LARGE SCALE GENOMIC DNA]</scope>
    <source>
        <strain evidence="2 3">120-4 pot B 10/14</strain>
    </source>
</reference>
<evidence type="ECO:0000313" key="3">
    <source>
        <dbReference type="Proteomes" id="UP000789901"/>
    </source>
</evidence>
<protein>
    <submittedName>
        <fullName evidence="2">10055_t:CDS:1</fullName>
    </submittedName>
</protein>
<sequence length="123" mass="14407">MYKLVKWPNKEKGQDKNINLVTVESTEEEEVYVTHPQPYTKDQKGAKGKQKQSESHKEKALQKKAKIQEQEESNIPNQKVLTDMGWEDLINDEPHEIYIKLDDLVSQHEATLEKEVSITTWSW</sequence>
<keyword evidence="3" id="KW-1185">Reference proteome</keyword>
<feature type="compositionally biased region" description="Basic and acidic residues" evidence="1">
    <location>
        <begin position="41"/>
        <end position="69"/>
    </location>
</feature>
<feature type="region of interest" description="Disordered" evidence="1">
    <location>
        <begin position="29"/>
        <end position="79"/>
    </location>
</feature>
<gene>
    <name evidence="2" type="ORF">GMARGA_LOCUS6477</name>
</gene>
<comment type="caution">
    <text evidence="2">The sequence shown here is derived from an EMBL/GenBank/DDBJ whole genome shotgun (WGS) entry which is preliminary data.</text>
</comment>
<dbReference type="Proteomes" id="UP000789901">
    <property type="component" value="Unassembled WGS sequence"/>
</dbReference>
<evidence type="ECO:0000313" key="2">
    <source>
        <dbReference type="EMBL" id="CAG8592497.1"/>
    </source>
</evidence>
<proteinExistence type="predicted"/>